<dbReference type="EMBL" id="ACPB03018871">
    <property type="status" value="NOT_ANNOTATED_CDS"/>
    <property type="molecule type" value="Genomic_DNA"/>
</dbReference>
<reference evidence="1" key="1">
    <citation type="submission" date="2015-05" db="UniProtKB">
        <authorList>
            <consortium name="EnsemblMetazoa"/>
        </authorList>
    </citation>
    <scope>IDENTIFICATION</scope>
</reference>
<evidence type="ECO:0000313" key="2">
    <source>
        <dbReference type="Proteomes" id="UP000015103"/>
    </source>
</evidence>
<dbReference type="EnsemblMetazoa" id="RPRC015137-RA">
    <property type="protein sequence ID" value="RPRC015137-PA"/>
    <property type="gene ID" value="RPRC015137"/>
</dbReference>
<dbReference type="HOGENOM" id="CLU_3020357_0_0_1"/>
<organism evidence="1 2">
    <name type="scientific">Rhodnius prolixus</name>
    <name type="common">Triatomid bug</name>
    <dbReference type="NCBI Taxonomy" id="13249"/>
    <lineage>
        <taxon>Eukaryota</taxon>
        <taxon>Metazoa</taxon>
        <taxon>Ecdysozoa</taxon>
        <taxon>Arthropoda</taxon>
        <taxon>Hexapoda</taxon>
        <taxon>Insecta</taxon>
        <taxon>Pterygota</taxon>
        <taxon>Neoptera</taxon>
        <taxon>Paraneoptera</taxon>
        <taxon>Hemiptera</taxon>
        <taxon>Heteroptera</taxon>
        <taxon>Panheteroptera</taxon>
        <taxon>Cimicomorpha</taxon>
        <taxon>Reduviidae</taxon>
        <taxon>Triatominae</taxon>
        <taxon>Rhodnius</taxon>
    </lineage>
</organism>
<protein>
    <submittedName>
        <fullName evidence="1">Uncharacterized protein</fullName>
    </submittedName>
</protein>
<dbReference type="VEuPathDB" id="VectorBase:RPRC015137"/>
<evidence type="ECO:0000313" key="1">
    <source>
        <dbReference type="EnsemblMetazoa" id="RPRC015137-PA"/>
    </source>
</evidence>
<accession>T1IFR8</accession>
<name>T1IFR8_RHOPR</name>
<dbReference type="EMBL" id="ACPB03018870">
    <property type="status" value="NOT_ANNOTATED_CDS"/>
    <property type="molecule type" value="Genomic_DNA"/>
</dbReference>
<keyword evidence="2" id="KW-1185">Reference proteome</keyword>
<dbReference type="Proteomes" id="UP000015103">
    <property type="component" value="Unassembled WGS sequence"/>
</dbReference>
<dbReference type="InParanoid" id="T1IFR8"/>
<proteinExistence type="predicted"/>
<sequence length="56" mass="6037">CDTCGGVKILSLHCFVLLLRKEVEKVTGKCYDTTIGEAAARTCIVIAARKALVQVK</sequence>
<dbReference type="AlphaFoldDB" id="T1IFR8"/>